<dbReference type="STRING" id="394221.Mmar10_0169"/>
<dbReference type="PANTHER" id="PTHR34817:SF2">
    <property type="entry name" value="NUCLEOTIDYLTRANSFERASE"/>
    <property type="match status" value="1"/>
</dbReference>
<evidence type="ECO:0000313" key="2">
    <source>
        <dbReference type="Proteomes" id="UP000001964"/>
    </source>
</evidence>
<gene>
    <name evidence="1" type="ordered locus">Mmar10_0169</name>
</gene>
<keyword evidence="2" id="KW-1185">Reference proteome</keyword>
<name>Q0ATC2_MARMM</name>
<dbReference type="eggNOG" id="COG3541">
    <property type="taxonomic scope" value="Bacteria"/>
</dbReference>
<dbReference type="PANTHER" id="PTHR34817">
    <property type="entry name" value="NUCLEOTIDYLTRANSFERASE"/>
    <property type="match status" value="1"/>
</dbReference>
<dbReference type="AlphaFoldDB" id="Q0ATC2"/>
<proteinExistence type="predicted"/>
<dbReference type="InterPro" id="IPR018775">
    <property type="entry name" value="RlaP"/>
</dbReference>
<evidence type="ECO:0008006" key="3">
    <source>
        <dbReference type="Google" id="ProtNLM"/>
    </source>
</evidence>
<dbReference type="KEGG" id="mmr:Mmar10_0169"/>
<accession>Q0ATC2</accession>
<dbReference type="HOGENOM" id="CLU_084690_0_0_5"/>
<evidence type="ECO:0000313" key="1">
    <source>
        <dbReference type="EMBL" id="ABI64465.1"/>
    </source>
</evidence>
<protein>
    <recommendedName>
        <fullName evidence="3">Nucleotidyltransferase</fullName>
    </recommendedName>
</protein>
<reference evidence="1 2" key="1">
    <citation type="submission" date="2006-08" db="EMBL/GenBank/DDBJ databases">
        <title>Complete sequence of Maricaulis maris MCS10.</title>
        <authorList>
            <consortium name="US DOE Joint Genome Institute"/>
            <person name="Copeland A."/>
            <person name="Lucas S."/>
            <person name="Lapidus A."/>
            <person name="Barry K."/>
            <person name="Detter J.C."/>
            <person name="Glavina del Rio T."/>
            <person name="Hammon N."/>
            <person name="Israni S."/>
            <person name="Dalin E."/>
            <person name="Tice H."/>
            <person name="Pitluck S."/>
            <person name="Saunders E."/>
            <person name="Brettin T."/>
            <person name="Bruce D."/>
            <person name="Han C."/>
            <person name="Tapia R."/>
            <person name="Gilna P."/>
            <person name="Schmutz J."/>
            <person name="Larimer F."/>
            <person name="Land M."/>
            <person name="Hauser L."/>
            <person name="Kyrpides N."/>
            <person name="Mikhailova N."/>
            <person name="Viollier P."/>
            <person name="Stephens C."/>
            <person name="Richardson P."/>
        </authorList>
    </citation>
    <scope>NUCLEOTIDE SEQUENCE [LARGE SCALE GENOMIC DNA]</scope>
    <source>
        <strain evidence="1 2">MCS10</strain>
    </source>
</reference>
<organism evidence="1 2">
    <name type="scientific">Maricaulis maris (strain MCS10)</name>
    <name type="common">Caulobacter maris</name>
    <dbReference type="NCBI Taxonomy" id="394221"/>
    <lineage>
        <taxon>Bacteria</taxon>
        <taxon>Pseudomonadati</taxon>
        <taxon>Pseudomonadota</taxon>
        <taxon>Alphaproteobacteria</taxon>
        <taxon>Maricaulales</taxon>
        <taxon>Maricaulaceae</taxon>
        <taxon>Maricaulis</taxon>
    </lineage>
</organism>
<dbReference type="OrthoDB" id="9796845at2"/>
<dbReference type="EMBL" id="CP000449">
    <property type="protein sequence ID" value="ABI64465.1"/>
    <property type="molecule type" value="Genomic_DNA"/>
</dbReference>
<dbReference type="Pfam" id="PF10127">
    <property type="entry name" value="RlaP"/>
    <property type="match status" value="1"/>
</dbReference>
<dbReference type="RefSeq" id="WP_011642112.1">
    <property type="nucleotide sequence ID" value="NC_008347.1"/>
</dbReference>
<dbReference type="Proteomes" id="UP000001964">
    <property type="component" value="Chromosome"/>
</dbReference>
<sequence length="270" mass="30715">MTTIAFNPSISPAMHDTILNQLRQIETRENVRILFAIESGSRAWGFPSPDSDYDARFVYARPRDWYLSLEPGRDVIELPIDGDLDINGWDIKKALNLLLKPNPVLLEWLSSPIRYMWDETTCARLKGFAERVAHGPACVHHYFNLGESLLNRHIAPKDQVNLKKYFYIVRPAMALRWVRMHADIIPPMNFQELLAGIDVSAELTDALNELLIAKSQSKEVGLAPRVGVIDAFIEAEFDWAREVSKGLKSERRNLRDEADGLFRDIVEGSG</sequence>